<dbReference type="EMBL" id="JHEG02000037">
    <property type="protein sequence ID" value="KIE12194.1"/>
    <property type="molecule type" value="Genomic_DNA"/>
</dbReference>
<evidence type="ECO:0000313" key="1">
    <source>
        <dbReference type="EMBL" id="KIE12194.1"/>
    </source>
</evidence>
<name>A0A0C1R3S3_9CYAN</name>
<proteinExistence type="predicted"/>
<reference evidence="1" key="1">
    <citation type="journal article" date="2015" name="Genome Announc.">
        <title>Draft Genome Sequence of Tolypothrix boutellei Strain VB521301.</title>
        <authorList>
            <person name="Chandrababunaidu M.M."/>
            <person name="Singh D."/>
            <person name="Sen D."/>
            <person name="Bhan S."/>
            <person name="Das S."/>
            <person name="Gupta A."/>
            <person name="Adhikary S.P."/>
            <person name="Tripathy S."/>
        </authorList>
    </citation>
    <scope>NUCLEOTIDE SEQUENCE</scope>
    <source>
        <strain evidence="1">VB521301</strain>
    </source>
</reference>
<organism evidence="1">
    <name type="scientific">Tolypothrix bouteillei VB521301</name>
    <dbReference type="NCBI Taxonomy" id="1479485"/>
    <lineage>
        <taxon>Bacteria</taxon>
        <taxon>Bacillati</taxon>
        <taxon>Cyanobacteriota</taxon>
        <taxon>Cyanophyceae</taxon>
        <taxon>Nostocales</taxon>
        <taxon>Tolypothrichaceae</taxon>
        <taxon>Tolypothrix</taxon>
    </lineage>
</organism>
<sequence length="89" mass="9878">MKPVLIAYSTGIGWHRIACGLHIGDTQKGSTGYSKGRSQFGKNTFAIEIGFIQTKRLKSRLYKQSPPTWTFYQVRAGREASRVGGFPAL</sequence>
<protein>
    <submittedName>
        <fullName evidence="1">Uncharacterized protein</fullName>
    </submittedName>
</protein>
<dbReference type="AlphaFoldDB" id="A0A0C1R3S3"/>
<accession>A0A0C1R3S3</accession>
<gene>
    <name evidence="1" type="ORF">DA73_0211525</name>
</gene>
<comment type="caution">
    <text evidence="1">The sequence shown here is derived from an EMBL/GenBank/DDBJ whole genome shotgun (WGS) entry which is preliminary data.</text>
</comment>